<accession>A0A387BSX9</accession>
<dbReference type="EC" id="5.1.3.14" evidence="3"/>
<evidence type="ECO:0000256" key="3">
    <source>
        <dbReference type="ARBA" id="ARBA00038858"/>
    </source>
</evidence>
<organism evidence="6 7">
    <name type="scientific">Gryllotalpicola protaetiae</name>
    <dbReference type="NCBI Taxonomy" id="2419771"/>
    <lineage>
        <taxon>Bacteria</taxon>
        <taxon>Bacillati</taxon>
        <taxon>Actinomycetota</taxon>
        <taxon>Actinomycetes</taxon>
        <taxon>Micrococcales</taxon>
        <taxon>Microbacteriaceae</taxon>
        <taxon>Gryllotalpicola</taxon>
    </lineage>
</organism>
<dbReference type="EMBL" id="CP032624">
    <property type="protein sequence ID" value="AYG04169.1"/>
    <property type="molecule type" value="Genomic_DNA"/>
</dbReference>
<evidence type="ECO:0000313" key="7">
    <source>
        <dbReference type="Proteomes" id="UP000275069"/>
    </source>
</evidence>
<dbReference type="OrthoDB" id="9803238at2"/>
<dbReference type="InterPro" id="IPR003331">
    <property type="entry name" value="UDP_GlcNAc_Epimerase_2_dom"/>
</dbReference>
<dbReference type="NCBIfam" id="TIGR00236">
    <property type="entry name" value="wecB"/>
    <property type="match status" value="1"/>
</dbReference>
<dbReference type="AlphaFoldDB" id="A0A387BSX9"/>
<evidence type="ECO:0000259" key="5">
    <source>
        <dbReference type="Pfam" id="PF02350"/>
    </source>
</evidence>
<dbReference type="GO" id="GO:0008761">
    <property type="term" value="F:UDP-N-acetylglucosamine 2-epimerase activity"/>
    <property type="evidence" value="ECO:0007669"/>
    <property type="project" value="UniProtKB-EC"/>
</dbReference>
<proteinExistence type="inferred from homology"/>
<feature type="domain" description="UDP-N-acetylglucosamine 2-epimerase" evidence="5">
    <location>
        <begin position="50"/>
        <end position="398"/>
    </location>
</feature>
<keyword evidence="1 4" id="KW-0413">Isomerase</keyword>
<evidence type="ECO:0000256" key="4">
    <source>
        <dbReference type="RuleBase" id="RU003513"/>
    </source>
</evidence>
<dbReference type="Proteomes" id="UP000275069">
    <property type="component" value="Chromosome"/>
</dbReference>
<protein>
    <recommendedName>
        <fullName evidence="3">UDP-N-acetylglucosamine 2-epimerase (non-hydrolyzing)</fullName>
        <ecNumber evidence="3">5.1.3.14</ecNumber>
    </recommendedName>
</protein>
<dbReference type="Pfam" id="PF02350">
    <property type="entry name" value="Epimerase_2"/>
    <property type="match status" value="1"/>
</dbReference>
<evidence type="ECO:0000256" key="2">
    <source>
        <dbReference type="ARBA" id="ARBA00038209"/>
    </source>
</evidence>
<dbReference type="Gene3D" id="3.40.50.2000">
    <property type="entry name" value="Glycogen Phosphorylase B"/>
    <property type="match status" value="2"/>
</dbReference>
<dbReference type="PANTHER" id="PTHR43174">
    <property type="entry name" value="UDP-N-ACETYLGLUCOSAMINE 2-EPIMERASE"/>
    <property type="match status" value="1"/>
</dbReference>
<comment type="similarity">
    <text evidence="2 4">Belongs to the UDP-N-acetylglucosamine 2-epimerase family.</text>
</comment>
<reference evidence="6 7" key="1">
    <citation type="submission" date="2018-09" db="EMBL/GenBank/DDBJ databases">
        <title>Genome sequencing of strain 2DFW10M-5.</title>
        <authorList>
            <person name="Heo J."/>
            <person name="Kim S.-J."/>
            <person name="Kwon S.-W."/>
        </authorList>
    </citation>
    <scope>NUCLEOTIDE SEQUENCE [LARGE SCALE GENOMIC DNA]</scope>
    <source>
        <strain evidence="6 7">2DFW10M-5</strain>
    </source>
</reference>
<dbReference type="PANTHER" id="PTHR43174:SF2">
    <property type="entry name" value="UDP-N-ACETYLGLUCOSAMINE 2-EPIMERASE"/>
    <property type="match status" value="1"/>
</dbReference>
<dbReference type="SUPFAM" id="SSF53756">
    <property type="entry name" value="UDP-Glycosyltransferase/glycogen phosphorylase"/>
    <property type="match status" value="1"/>
</dbReference>
<dbReference type="InterPro" id="IPR029767">
    <property type="entry name" value="WecB-like"/>
</dbReference>
<sequence>MLPALDHTAARHLDTEFENAARWGALGPVVLFIVGTRPEAIKMLPVITAFRERRRSRVVVVSTGQHAGLVREVLALGGIRPDVEFPELATGRTLNAMFAHVTKCMDDYLRTTFPSEPGHPDFPVAALVHGDTTSAAAAALACFQSHIPIGHVEAGLRTGDTLSPFPEELNRQLIARIATAHFAPTAVNFENLVREGVPMSRIFVTGNTAIDALLSVAALRTPYSDPRLEELDATATGPIVVVTAHRRESWGDGLRSIATGVRELAELYPHARIVVPLHPNPSVRATLSEILAGIPNVLLTEPLEYAQFARLLGRATVVVTDSGGIQEEAPALGVPVIVTRETTERTEGIDAGTLELVGTDAARIVAAVRRLLDDADEYRYRSTRANPYGDGHAAERIALASEHIVFGTELPQPFQLTLDRGRVLRSVGRADGTRHAA</sequence>
<dbReference type="CDD" id="cd03786">
    <property type="entry name" value="GTB_UDP-GlcNAc_2-Epimerase"/>
    <property type="match status" value="1"/>
</dbReference>
<evidence type="ECO:0000256" key="1">
    <source>
        <dbReference type="ARBA" id="ARBA00023235"/>
    </source>
</evidence>
<keyword evidence="7" id="KW-1185">Reference proteome</keyword>
<name>A0A387BSX9_9MICO</name>
<gene>
    <name evidence="6" type="ORF">D7I44_11935</name>
</gene>
<evidence type="ECO:0000313" key="6">
    <source>
        <dbReference type="EMBL" id="AYG04169.1"/>
    </source>
</evidence>
<dbReference type="RefSeq" id="WP_120789699.1">
    <property type="nucleotide sequence ID" value="NZ_CP032624.1"/>
</dbReference>
<dbReference type="KEGG" id="gry:D7I44_11935"/>